<gene>
    <name evidence="3" type="ORF">FYC77_18100</name>
</gene>
<dbReference type="PANTHER" id="PTHR43781">
    <property type="entry name" value="SACCHAROPINE DEHYDROGENASE"/>
    <property type="match status" value="1"/>
</dbReference>
<reference evidence="3 4" key="1">
    <citation type="submission" date="2019-08" db="EMBL/GenBank/DDBJ databases">
        <title>Archaea genome.</title>
        <authorList>
            <person name="Kajale S."/>
            <person name="Shouche Y."/>
            <person name="Deshpande N."/>
            <person name="Sharma A."/>
        </authorList>
    </citation>
    <scope>NUCLEOTIDE SEQUENCE [LARGE SCALE GENOMIC DNA]</scope>
    <source>
        <strain evidence="3 4">ESP3B_9</strain>
    </source>
</reference>
<dbReference type="Gene3D" id="3.40.50.720">
    <property type="entry name" value="NAD(P)-binding Rossmann-like Domain"/>
    <property type="match status" value="1"/>
</dbReference>
<sequence length="377" mass="40170">MVSLLIYGSYGYTGTLVTREAVSRGLSPVVAGRDGTTVTRQANELGLEGRAIDLESSDLVSHLEAFDAVLNCAGPFVDTADPLVSACLEAETDYLDVTGEFPVLERLRQRDRDAREAGITLLPGVGFDVVPTDCLAAFLHDQLPSADRLTLGVRADASPSRGTAMTVLELAGNRGVVRRNGRLLQVPPAYRTREIDFGDGPEHAATIPLGDVVTAPWHTGIESVEVYAAMPSVASTAMRAADPFRGLLEIGPVRAALRWGIDAFVTGPGERQLREETVTVWGEVVDESADDGSTRRVQARLDTPNVYALTADAAVSAAECLLGGTDRANRDGTPTGFQTPASAFGAEFVLDLEGTDRELLEMPSQAESNRTPLESED</sequence>
<feature type="domain" description="Saccharopine dehydrogenase NADP binding" evidence="2">
    <location>
        <begin position="5"/>
        <end position="121"/>
    </location>
</feature>
<dbReference type="RefSeq" id="WP_149082902.1">
    <property type="nucleotide sequence ID" value="NZ_VTAW01000036.1"/>
</dbReference>
<name>A0A5D5ALF3_9EURY</name>
<feature type="region of interest" description="Disordered" evidence="1">
    <location>
        <begin position="355"/>
        <end position="377"/>
    </location>
</feature>
<protein>
    <submittedName>
        <fullName evidence="3">Saccharopine dehydrogenase</fullName>
    </submittedName>
</protein>
<dbReference type="InterPro" id="IPR005097">
    <property type="entry name" value="Sacchrp_dh_NADP-bd"/>
</dbReference>
<dbReference type="EMBL" id="VTAW01000036">
    <property type="protein sequence ID" value="TYT60582.1"/>
    <property type="molecule type" value="Genomic_DNA"/>
</dbReference>
<evidence type="ECO:0000256" key="1">
    <source>
        <dbReference type="SAM" id="MobiDB-lite"/>
    </source>
</evidence>
<accession>A0A5D5ALF3</accession>
<keyword evidence="4" id="KW-1185">Reference proteome</keyword>
<comment type="caution">
    <text evidence="3">The sequence shown here is derived from an EMBL/GenBank/DDBJ whole genome shotgun (WGS) entry which is preliminary data.</text>
</comment>
<evidence type="ECO:0000313" key="3">
    <source>
        <dbReference type="EMBL" id="TYT60582.1"/>
    </source>
</evidence>
<evidence type="ECO:0000313" key="4">
    <source>
        <dbReference type="Proteomes" id="UP000324104"/>
    </source>
</evidence>
<proteinExistence type="predicted"/>
<dbReference type="AlphaFoldDB" id="A0A5D5ALF3"/>
<dbReference type="Pfam" id="PF03435">
    <property type="entry name" value="Sacchrp_dh_NADP"/>
    <property type="match status" value="1"/>
</dbReference>
<dbReference type="InterPro" id="IPR036291">
    <property type="entry name" value="NAD(P)-bd_dom_sf"/>
</dbReference>
<dbReference type="SUPFAM" id="SSF51735">
    <property type="entry name" value="NAD(P)-binding Rossmann-fold domains"/>
    <property type="match status" value="1"/>
</dbReference>
<organism evidence="3 4">
    <name type="scientific">Natrialba swarupiae</name>
    <dbReference type="NCBI Taxonomy" id="2448032"/>
    <lineage>
        <taxon>Archaea</taxon>
        <taxon>Methanobacteriati</taxon>
        <taxon>Methanobacteriota</taxon>
        <taxon>Stenosarchaea group</taxon>
        <taxon>Halobacteria</taxon>
        <taxon>Halobacteriales</taxon>
        <taxon>Natrialbaceae</taxon>
        <taxon>Natrialba</taxon>
    </lineage>
</organism>
<feature type="compositionally biased region" description="Polar residues" evidence="1">
    <location>
        <begin position="365"/>
        <end position="377"/>
    </location>
</feature>
<evidence type="ECO:0000259" key="2">
    <source>
        <dbReference type="Pfam" id="PF03435"/>
    </source>
</evidence>
<dbReference type="PANTHER" id="PTHR43781:SF1">
    <property type="entry name" value="SACCHAROPINE DEHYDROGENASE"/>
    <property type="match status" value="1"/>
</dbReference>
<dbReference type="Proteomes" id="UP000324104">
    <property type="component" value="Unassembled WGS sequence"/>
</dbReference>